<protein>
    <recommendedName>
        <fullName evidence="1">START-like domain-containing protein</fullName>
    </recommendedName>
</protein>
<dbReference type="EMBL" id="QFLI01000006">
    <property type="protein sequence ID" value="PXX99100.1"/>
    <property type="molecule type" value="Genomic_DNA"/>
</dbReference>
<accession>A0A2V3ZVI2</accession>
<reference evidence="2 3" key="1">
    <citation type="submission" date="2018-05" db="EMBL/GenBank/DDBJ databases">
        <title>Marinifilum breve JC075T sp. nov., a marine bacterium isolated from Yongle Blue Hole in the South China Sea.</title>
        <authorList>
            <person name="Fu T."/>
        </authorList>
    </citation>
    <scope>NUCLEOTIDE SEQUENCE [LARGE SCALE GENOMIC DNA]</scope>
    <source>
        <strain evidence="2 3">JC075</strain>
    </source>
</reference>
<organism evidence="2 3">
    <name type="scientific">Marinifilum breve</name>
    <dbReference type="NCBI Taxonomy" id="2184082"/>
    <lineage>
        <taxon>Bacteria</taxon>
        <taxon>Pseudomonadati</taxon>
        <taxon>Bacteroidota</taxon>
        <taxon>Bacteroidia</taxon>
        <taxon>Marinilabiliales</taxon>
        <taxon>Marinifilaceae</taxon>
    </lineage>
</organism>
<dbReference type="Gene3D" id="3.30.530.20">
    <property type="match status" value="1"/>
</dbReference>
<evidence type="ECO:0000259" key="1">
    <source>
        <dbReference type="Pfam" id="PF19569"/>
    </source>
</evidence>
<evidence type="ECO:0000313" key="3">
    <source>
        <dbReference type="Proteomes" id="UP000248079"/>
    </source>
</evidence>
<comment type="caution">
    <text evidence="2">The sequence shown here is derived from an EMBL/GenBank/DDBJ whole genome shotgun (WGS) entry which is preliminary data.</text>
</comment>
<dbReference type="OrthoDB" id="667567at2"/>
<dbReference type="InterPro" id="IPR023393">
    <property type="entry name" value="START-like_dom_sf"/>
</dbReference>
<dbReference type="Proteomes" id="UP000248079">
    <property type="component" value="Unassembled WGS sequence"/>
</dbReference>
<evidence type="ECO:0000313" key="2">
    <source>
        <dbReference type="EMBL" id="PXX99100.1"/>
    </source>
</evidence>
<dbReference type="AlphaFoldDB" id="A0A2V3ZVI2"/>
<gene>
    <name evidence="2" type="ORF">DF185_14570</name>
</gene>
<sequence length="128" mass="15081">MPQQMKQFELEYVLQASQKVIFDRLSNPSGLSEWFADDVNQKGKVYTFIWDGSEQQAELITKKDNRLIRFHWLDSEDEESYFEFKIEIDALTNDLSLIITDFADEDEIDESIELWDTQIAELKHVLGI</sequence>
<proteinExistence type="predicted"/>
<feature type="domain" description="START-like" evidence="1">
    <location>
        <begin position="5"/>
        <end position="127"/>
    </location>
</feature>
<dbReference type="SUPFAM" id="SSF55961">
    <property type="entry name" value="Bet v1-like"/>
    <property type="match status" value="1"/>
</dbReference>
<keyword evidence="3" id="KW-1185">Reference proteome</keyword>
<name>A0A2V3ZVI2_9BACT</name>
<dbReference type="Pfam" id="PF19569">
    <property type="entry name" value="START_2"/>
    <property type="match status" value="1"/>
</dbReference>
<dbReference type="InterPro" id="IPR045736">
    <property type="entry name" value="START_2"/>
</dbReference>